<proteinExistence type="predicted"/>
<name>A0A3E0H9S4_9GAMM</name>
<comment type="caution">
    <text evidence="1">The sequence shown here is derived from an EMBL/GenBank/DDBJ whole genome shotgun (WGS) entry which is preliminary data.</text>
</comment>
<dbReference type="OrthoDB" id="6717878at2"/>
<dbReference type="Proteomes" id="UP000256774">
    <property type="component" value="Unassembled WGS sequence"/>
</dbReference>
<reference evidence="1 2" key="1">
    <citation type="submission" date="2018-08" db="EMBL/GenBank/DDBJ databases">
        <title>Genomic Encyclopedia of Type Strains, Phase IV (KMG-IV): sequencing the most valuable type-strain genomes for metagenomic binning, comparative biology and taxonomic classification.</title>
        <authorList>
            <person name="Goeker M."/>
        </authorList>
    </citation>
    <scope>NUCLEOTIDE SEQUENCE [LARGE SCALE GENOMIC DNA]</scope>
    <source>
        <strain evidence="1 2">DSM 26022</strain>
    </source>
</reference>
<sequence length="163" mass="18713">MTDLFHRLTINHPHGDIPGARIDVGWRAWASRAPQARAGRWQRWLFWRALWRFFGQPRYLVQVDDRYLMATSVSISNDDDGRIRVALMQRTGIIGHFLRFALWRRSNPLHLQFAGNAVRISQAQPSLLIPAALKHCPEALLDSEYALSLPLIITRYSGDKALA</sequence>
<dbReference type="AlphaFoldDB" id="A0A3E0H9S4"/>
<accession>A0A3E0H9S4</accession>
<gene>
    <name evidence="1" type="ORF">DFR26_0650</name>
</gene>
<evidence type="ECO:0000313" key="2">
    <source>
        <dbReference type="Proteomes" id="UP000256774"/>
    </source>
</evidence>
<organism evidence="1 2">
    <name type="scientific">Paraperlucidibaca baekdonensis</name>
    <dbReference type="NCBI Taxonomy" id="748120"/>
    <lineage>
        <taxon>Bacteria</taxon>
        <taxon>Pseudomonadati</taxon>
        <taxon>Pseudomonadota</taxon>
        <taxon>Gammaproteobacteria</taxon>
        <taxon>Moraxellales</taxon>
        <taxon>Moraxellaceae</taxon>
        <taxon>Paraperlucidibaca</taxon>
    </lineage>
</organism>
<dbReference type="RefSeq" id="WP_116207483.1">
    <property type="nucleotide sequence ID" value="NZ_QUNR01000001.1"/>
</dbReference>
<dbReference type="EMBL" id="QUNR01000001">
    <property type="protein sequence ID" value="REH40449.1"/>
    <property type="molecule type" value="Genomic_DNA"/>
</dbReference>
<evidence type="ECO:0000313" key="1">
    <source>
        <dbReference type="EMBL" id="REH40449.1"/>
    </source>
</evidence>
<keyword evidence="2" id="KW-1185">Reference proteome</keyword>
<protein>
    <submittedName>
        <fullName evidence="1">Uncharacterized protein</fullName>
    </submittedName>
</protein>